<evidence type="ECO:0000313" key="2">
    <source>
        <dbReference type="Proteomes" id="UP001364695"/>
    </source>
</evidence>
<organism evidence="1 2">
    <name type="scientific">Amphibiibacter pelophylacis</name>
    <dbReference type="NCBI Taxonomy" id="1799477"/>
    <lineage>
        <taxon>Bacteria</taxon>
        <taxon>Pseudomonadati</taxon>
        <taxon>Pseudomonadota</taxon>
        <taxon>Betaproteobacteria</taxon>
        <taxon>Burkholderiales</taxon>
        <taxon>Sphaerotilaceae</taxon>
        <taxon>Amphibiibacter</taxon>
    </lineage>
</organism>
<dbReference type="EMBL" id="JAWDIE010000031">
    <property type="protein sequence ID" value="MEJ7139518.1"/>
    <property type="molecule type" value="Genomic_DNA"/>
</dbReference>
<reference evidence="1" key="1">
    <citation type="submission" date="2023-10" db="EMBL/GenBank/DDBJ databases">
        <title>Amphibacter perezi, gen. nov., sp. nov. a novel taxa of the family Comamonadaceae, class Betaproteobacteria isolated from the skin microbiota of Pelophylax perezi from different populations.</title>
        <authorList>
            <person name="Costa S."/>
            <person name="Proenca D.N."/>
            <person name="Lopes I."/>
            <person name="Morais P.V."/>
        </authorList>
    </citation>
    <scope>NUCLEOTIDE SEQUENCE</scope>
    <source>
        <strain evidence="1">SL12-8</strain>
    </source>
</reference>
<accession>A0ACC6P5M0</accession>
<dbReference type="EC" id="6.3.4.15" evidence="1"/>
<gene>
    <name evidence="1" type="ORF">RV045_13915</name>
</gene>
<evidence type="ECO:0000313" key="1">
    <source>
        <dbReference type="EMBL" id="MEJ7139518.1"/>
    </source>
</evidence>
<keyword evidence="1" id="KW-0436">Ligase</keyword>
<sequence length="313" mass="33167">MTAFSPAPAAFDPSRDSWPEAWADAAAVQRAGPLLAALQDGAWPPGGWQGRWVAQTTSTSTVLMQAPWPDPQGTAPAARLLVADSQSDGRGRRGRTWRSAPGDGLMVSLDVPLQREDLSGLSLAVGLALWQALQGLLPPAAARRLALKWPNDLAVRPPRGETLPGGRLADKLGGILIEASRFQGQRRCVIGFGLNLRSQPQAQNDPVRYASGHAALDDLAPPASAEVWLQRLLPPLAQALARFDAAGWAPLRSIYAQADLLQGQEVGQVDEAGVWRLLGVAQGVDDSGALLLQGPDGPLRQISGEMSVRPRPA</sequence>
<keyword evidence="2" id="KW-1185">Reference proteome</keyword>
<protein>
    <submittedName>
        <fullName evidence="1">Biotin--[acetyl-CoA-carboxylase] ligase</fullName>
        <ecNumber evidence="1">6.3.4.15</ecNumber>
    </submittedName>
</protein>
<name>A0ACC6P5M0_9BURK</name>
<proteinExistence type="predicted"/>
<comment type="caution">
    <text evidence="1">The sequence shown here is derived from an EMBL/GenBank/DDBJ whole genome shotgun (WGS) entry which is preliminary data.</text>
</comment>
<dbReference type="Proteomes" id="UP001364695">
    <property type="component" value="Unassembled WGS sequence"/>
</dbReference>